<dbReference type="AlphaFoldDB" id="A0A9N9Y383"/>
<comment type="similarity">
    <text evidence="1">Belongs to the FAD-binding monooxygenase family.</text>
</comment>
<dbReference type="GO" id="GO:0050660">
    <property type="term" value="F:flavin adenine dinucleotide binding"/>
    <property type="evidence" value="ECO:0007669"/>
    <property type="project" value="InterPro"/>
</dbReference>
<evidence type="ECO:0000256" key="3">
    <source>
        <dbReference type="ARBA" id="ARBA00022827"/>
    </source>
</evidence>
<evidence type="ECO:0008006" key="8">
    <source>
        <dbReference type="Google" id="ProtNLM"/>
    </source>
</evidence>
<evidence type="ECO:0000256" key="1">
    <source>
        <dbReference type="ARBA" id="ARBA00010139"/>
    </source>
</evidence>
<accession>A0A9N9Y383</accession>
<dbReference type="PANTHER" id="PTHR42877:SF12">
    <property type="entry name" value="MONOOXYGENASE"/>
    <property type="match status" value="1"/>
</dbReference>
<dbReference type="InterPro" id="IPR020946">
    <property type="entry name" value="Flavin_mOase-like"/>
</dbReference>
<proteinExistence type="inferred from homology"/>
<reference evidence="6" key="1">
    <citation type="submission" date="2021-10" db="EMBL/GenBank/DDBJ databases">
        <authorList>
            <person name="Piombo E."/>
        </authorList>
    </citation>
    <scope>NUCLEOTIDE SEQUENCE</scope>
</reference>
<organism evidence="6 7">
    <name type="scientific">Clonostachys byssicola</name>
    <dbReference type="NCBI Taxonomy" id="160290"/>
    <lineage>
        <taxon>Eukaryota</taxon>
        <taxon>Fungi</taxon>
        <taxon>Dikarya</taxon>
        <taxon>Ascomycota</taxon>
        <taxon>Pezizomycotina</taxon>
        <taxon>Sordariomycetes</taxon>
        <taxon>Hypocreomycetidae</taxon>
        <taxon>Hypocreales</taxon>
        <taxon>Bionectriaceae</taxon>
        <taxon>Clonostachys</taxon>
    </lineage>
</organism>
<keyword evidence="4" id="KW-0560">Oxidoreductase</keyword>
<evidence type="ECO:0000313" key="7">
    <source>
        <dbReference type="Proteomes" id="UP000754883"/>
    </source>
</evidence>
<keyword evidence="7" id="KW-1185">Reference proteome</keyword>
<comment type="caution">
    <text evidence="6">The sequence shown here is derived from an EMBL/GenBank/DDBJ whole genome shotgun (WGS) entry which is preliminary data.</text>
</comment>
<name>A0A9N9Y383_9HYPO</name>
<feature type="region of interest" description="Disordered" evidence="5">
    <location>
        <begin position="1"/>
        <end position="20"/>
    </location>
</feature>
<dbReference type="Pfam" id="PF00743">
    <property type="entry name" value="FMO-like"/>
    <property type="match status" value="1"/>
</dbReference>
<dbReference type="PANTHER" id="PTHR42877">
    <property type="entry name" value="L-ORNITHINE N(5)-MONOOXYGENASE-RELATED"/>
    <property type="match status" value="1"/>
</dbReference>
<dbReference type="EMBL" id="CABFNO020001508">
    <property type="protein sequence ID" value="CAG9993038.1"/>
    <property type="molecule type" value="Genomic_DNA"/>
</dbReference>
<feature type="compositionally biased region" description="Basic and acidic residues" evidence="5">
    <location>
        <begin position="1"/>
        <end position="10"/>
    </location>
</feature>
<evidence type="ECO:0000256" key="2">
    <source>
        <dbReference type="ARBA" id="ARBA00022630"/>
    </source>
</evidence>
<dbReference type="GO" id="GO:0050661">
    <property type="term" value="F:NADP binding"/>
    <property type="evidence" value="ECO:0007669"/>
    <property type="project" value="InterPro"/>
</dbReference>
<evidence type="ECO:0000256" key="5">
    <source>
        <dbReference type="SAM" id="MobiDB-lite"/>
    </source>
</evidence>
<evidence type="ECO:0000256" key="4">
    <source>
        <dbReference type="ARBA" id="ARBA00023002"/>
    </source>
</evidence>
<protein>
    <recommendedName>
        <fullName evidence="8">Sterigmatocystin biosynthesis monooxygenase stcW</fullName>
    </recommendedName>
</protein>
<dbReference type="OrthoDB" id="74360at2759"/>
<dbReference type="InterPro" id="IPR051209">
    <property type="entry name" value="FAD-bind_Monooxygenase_sf"/>
</dbReference>
<dbReference type="Gene3D" id="3.50.50.60">
    <property type="entry name" value="FAD/NAD(P)-binding domain"/>
    <property type="match status" value="2"/>
</dbReference>
<evidence type="ECO:0000313" key="6">
    <source>
        <dbReference type="EMBL" id="CAG9993038.1"/>
    </source>
</evidence>
<dbReference type="SUPFAM" id="SSF51905">
    <property type="entry name" value="FAD/NAD(P)-binding domain"/>
    <property type="match status" value="2"/>
</dbReference>
<gene>
    <name evidence="6" type="ORF">CBYS24578_00016881</name>
</gene>
<keyword evidence="3" id="KW-0274">FAD</keyword>
<dbReference type="GO" id="GO:0004499">
    <property type="term" value="F:N,N-dimethylaniline monooxygenase activity"/>
    <property type="evidence" value="ECO:0007669"/>
    <property type="project" value="InterPro"/>
</dbReference>
<dbReference type="Proteomes" id="UP000754883">
    <property type="component" value="Unassembled WGS sequence"/>
</dbReference>
<keyword evidence="2" id="KW-0285">Flavoprotein</keyword>
<dbReference type="InterPro" id="IPR036188">
    <property type="entry name" value="FAD/NAD-bd_sf"/>
</dbReference>
<sequence length="571" mass="64829">MGVQYSREKPSLGVSSAPDIPIPDQPLGTAQKIRIICVGAGVSGLNLAHQVATRMKNVDFQIYEKNHDIGGTWLENKYPGCACDVPAHNYQYSWALNPNWSEFYPSSKEIHTYLKDTARNYDLEKFIKLHSKIISAIWDESTSLWNLKVEDQLTKKVTDDSCNYFINGGGFLNNWKWPDIPGLKSFKGDLAHTASWDETIDLKNKRVAVIGNGSTGIQVVATINEDVKHLTTLIRNPTWITPAFAEGLAGKDGANIKYTEQEKKNFAENPEKWLEYRKSIEAKISLEFTSNIMGTKEQKDAQTSATELMIKRLGNDPVLSKILIPDFGVGCRRPTPGLGYLESLVKPNVRLVTDHIEEVVPSGIKLKTGEIVEVDVLITATGFDYTWIPRFPIIGRNGINLQDQWQERPASYMGIGVNNMPNYFVYLGPNSPLSHGSVIPTVEVFTKYMLLMIWKAQTENYKSFVLKDDAYREYLDHHDTFHKRTVWGTKCRSWLKGGREDGHVLTHCGSRIHNIHMLWNPRAEDYEWQLVHSNRFSYLGNGYSVKENESEGRDVTWFLTNPNAGYEPIQY</sequence>